<evidence type="ECO:0000313" key="2">
    <source>
        <dbReference type="Proteomes" id="UP001234989"/>
    </source>
</evidence>
<accession>A0AAF0UBR6</accession>
<keyword evidence="2" id="KW-1185">Reference proteome</keyword>
<dbReference type="Proteomes" id="UP001234989">
    <property type="component" value="Chromosome 8"/>
</dbReference>
<sequence>MSTYYQMLPDTERPPDYWSEIGNSLKSWSAEQTTTKSLLEMSLQHWNSKQIEFLMQHHYCSLTGKEILELSITSGETIVDSGEVTAKRKPLSFEVPEFNNQLLRTPGPLLGQTESTMEKEQLLSPEYWDELLQACQPVDDFLVFRTFGNRKDSSTYSFHANDSVKSDRSDEENDVYFVPSSLIERWGSAMGILLPVDSYSFLCFLCHLSLSLSLSLCSSIVVGLHP</sequence>
<dbReference type="AlphaFoldDB" id="A0AAF0UBR6"/>
<protein>
    <submittedName>
        <fullName evidence="1">Uncharacterized protein</fullName>
    </submittedName>
</protein>
<name>A0AAF0UBR6_SOLVR</name>
<dbReference type="EMBL" id="CP133619">
    <property type="protein sequence ID" value="WMV42641.1"/>
    <property type="molecule type" value="Genomic_DNA"/>
</dbReference>
<gene>
    <name evidence="1" type="ORF">MTR67_036026</name>
</gene>
<evidence type="ECO:0000313" key="1">
    <source>
        <dbReference type="EMBL" id="WMV42641.1"/>
    </source>
</evidence>
<reference evidence="1" key="1">
    <citation type="submission" date="2023-08" db="EMBL/GenBank/DDBJ databases">
        <title>A de novo genome assembly of Solanum verrucosum Schlechtendal, a Mexican diploid species geographically isolated from the other diploid A-genome species in potato relatives.</title>
        <authorList>
            <person name="Hosaka K."/>
        </authorList>
    </citation>
    <scope>NUCLEOTIDE SEQUENCE</scope>
    <source>
        <tissue evidence="1">Young leaves</tissue>
    </source>
</reference>
<proteinExistence type="predicted"/>
<organism evidence="1 2">
    <name type="scientific">Solanum verrucosum</name>
    <dbReference type="NCBI Taxonomy" id="315347"/>
    <lineage>
        <taxon>Eukaryota</taxon>
        <taxon>Viridiplantae</taxon>
        <taxon>Streptophyta</taxon>
        <taxon>Embryophyta</taxon>
        <taxon>Tracheophyta</taxon>
        <taxon>Spermatophyta</taxon>
        <taxon>Magnoliopsida</taxon>
        <taxon>eudicotyledons</taxon>
        <taxon>Gunneridae</taxon>
        <taxon>Pentapetalae</taxon>
        <taxon>asterids</taxon>
        <taxon>lamiids</taxon>
        <taxon>Solanales</taxon>
        <taxon>Solanaceae</taxon>
        <taxon>Solanoideae</taxon>
        <taxon>Solaneae</taxon>
        <taxon>Solanum</taxon>
    </lineage>
</organism>